<name>C6LIN6_9FIRM</name>
<dbReference type="AlphaFoldDB" id="C6LIN6"/>
<dbReference type="STRING" id="168384.SAMN05660368_02950"/>
<reference evidence="1" key="1">
    <citation type="submission" date="2009-07" db="EMBL/GenBank/DDBJ databases">
        <authorList>
            <person name="Weinstock G."/>
            <person name="Sodergren E."/>
            <person name="Clifton S."/>
            <person name="Fulton L."/>
            <person name="Fulton B."/>
            <person name="Courtney L."/>
            <person name="Fronick C."/>
            <person name="Harrison M."/>
            <person name="Strong C."/>
            <person name="Farmer C."/>
            <person name="Delahaunty K."/>
            <person name="Markovic C."/>
            <person name="Hall O."/>
            <person name="Minx P."/>
            <person name="Tomlinson C."/>
            <person name="Mitreva M."/>
            <person name="Nelson J."/>
            <person name="Hou S."/>
            <person name="Wollam A."/>
            <person name="Pepin K.H."/>
            <person name="Johnson M."/>
            <person name="Bhonagiri V."/>
            <person name="Nash W.E."/>
            <person name="Warren W."/>
            <person name="Chinwalla A."/>
            <person name="Mardis E.R."/>
            <person name="Wilson R.K."/>
        </authorList>
    </citation>
    <scope>NUCLEOTIDE SEQUENCE [LARGE SCALE GENOMIC DNA]</scope>
    <source>
        <strain evidence="1">DSM 14469</strain>
    </source>
</reference>
<dbReference type="OrthoDB" id="2058974at2"/>
<gene>
    <name evidence="1" type="ORF">BRYFOR_08516</name>
</gene>
<protein>
    <submittedName>
        <fullName evidence="1">Uncharacterized protein</fullName>
    </submittedName>
</protein>
<organism evidence="1 2">
    <name type="scientific">Marvinbryantia formatexigens DSM 14469</name>
    <dbReference type="NCBI Taxonomy" id="478749"/>
    <lineage>
        <taxon>Bacteria</taxon>
        <taxon>Bacillati</taxon>
        <taxon>Bacillota</taxon>
        <taxon>Clostridia</taxon>
        <taxon>Lachnospirales</taxon>
        <taxon>Lachnospiraceae</taxon>
        <taxon>Marvinbryantia</taxon>
    </lineage>
</organism>
<proteinExistence type="predicted"/>
<dbReference type="EMBL" id="ACCL02000018">
    <property type="protein sequence ID" value="EET59425.1"/>
    <property type="molecule type" value="Genomic_DNA"/>
</dbReference>
<dbReference type="Proteomes" id="UP000005561">
    <property type="component" value="Unassembled WGS sequence"/>
</dbReference>
<sequence>MLTITLPAVEAGEMWDEEKQEFIYTKGFKEQTLQLEHSLVSLQKWESKWCKPFHSREPKTDEQTIDYVRCMTLTKNVDPDIYYHIDSNTMNQIIEYIDAPMTATVITNDKKGKQDGTFVTAEVIYYWMFSLGIPIECQKWHLNTLITLIRVFGEKNAPPKKGSARETMNHYAALNTLRKKKYHTKG</sequence>
<comment type="caution">
    <text evidence="1">The sequence shown here is derived from an EMBL/GenBank/DDBJ whole genome shotgun (WGS) entry which is preliminary data.</text>
</comment>
<evidence type="ECO:0000313" key="2">
    <source>
        <dbReference type="Proteomes" id="UP000005561"/>
    </source>
</evidence>
<dbReference type="RefSeq" id="WP_006863285.1">
    <property type="nucleotide sequence ID" value="NZ_ACCL02000018.1"/>
</dbReference>
<dbReference type="eggNOG" id="ENOG502ZVSJ">
    <property type="taxonomic scope" value="Bacteria"/>
</dbReference>
<evidence type="ECO:0000313" key="1">
    <source>
        <dbReference type="EMBL" id="EET59425.1"/>
    </source>
</evidence>
<accession>C6LIN6</accession>
<keyword evidence="2" id="KW-1185">Reference proteome</keyword>